<sequence length="170" mass="19269">MNQLFSDFSCPPQHDVKRFLTNSAIRFEREDKARSYLILDDDNGDLLGYFSITFKEITYPSEAVSNTANKRLGAVTDAEVDDKVRVRAYLIGQLAKNKAIEGNQINLEIILSEIYGVINEARELIGGRAVILECAQDDNLVALYERHGFKKIEMPPNHNGDITMYIVIRD</sequence>
<dbReference type="Gene3D" id="3.40.630.30">
    <property type="match status" value="1"/>
</dbReference>
<evidence type="ECO:0000313" key="5">
    <source>
        <dbReference type="EMBL" id="AAV81491.1"/>
    </source>
</evidence>
<dbReference type="AlphaFoldDB" id="Q5R098"/>
<dbReference type="eggNOG" id="COG0456">
    <property type="taxonomic scope" value="Bacteria"/>
</dbReference>
<name>Q5R098_IDILO</name>
<organism evidence="5 6">
    <name type="scientific">Idiomarina loihiensis (strain ATCC BAA-735 / DSM 15497 / L2-TR)</name>
    <dbReference type="NCBI Taxonomy" id="283942"/>
    <lineage>
        <taxon>Bacteria</taxon>
        <taxon>Pseudomonadati</taxon>
        <taxon>Pseudomonadota</taxon>
        <taxon>Gammaproteobacteria</taxon>
        <taxon>Alteromonadales</taxon>
        <taxon>Idiomarinaceae</taxon>
        <taxon>Idiomarina</taxon>
    </lineage>
</organism>
<dbReference type="GO" id="GO:0016746">
    <property type="term" value="F:acyltransferase activity"/>
    <property type="evidence" value="ECO:0007669"/>
    <property type="project" value="UniProtKB-KW"/>
</dbReference>
<dbReference type="InterPro" id="IPR016181">
    <property type="entry name" value="Acyl_CoA_acyltransferase"/>
</dbReference>
<evidence type="ECO:0000256" key="4">
    <source>
        <dbReference type="ARBA" id="ARBA00023315"/>
    </source>
</evidence>
<keyword evidence="6" id="KW-1185">Reference proteome</keyword>
<evidence type="ECO:0000256" key="1">
    <source>
        <dbReference type="ARBA" id="ARBA00009342"/>
    </source>
</evidence>
<keyword evidence="3 5" id="KW-0808">Transferase</keyword>
<gene>
    <name evidence="5" type="ordered locus">IL0650</name>
</gene>
<evidence type="ECO:0000256" key="3">
    <source>
        <dbReference type="ARBA" id="ARBA00022679"/>
    </source>
</evidence>
<reference evidence="5 6" key="1">
    <citation type="journal article" date="2004" name="Proc. Natl. Acad. Sci. U.S.A.">
        <title>Genome sequence of the deep-sea gamma-proteobacterium Idiomarina loihiensis reveals amino acid fermentation as a source of carbon and energy.</title>
        <authorList>
            <person name="Hou S."/>
            <person name="Saw J.H."/>
            <person name="Lee K.S."/>
            <person name="Freitas T.A."/>
            <person name="Belisle C."/>
            <person name="Kawarabayasi Y."/>
            <person name="Donachie S.P."/>
            <person name="Pikina A."/>
            <person name="Galperin M.Y."/>
            <person name="Koonin E.V."/>
            <person name="Makarova K.S."/>
            <person name="Omelchenko M.V."/>
            <person name="Sorokin A."/>
            <person name="Wolf Y.I."/>
            <person name="Li Q.X."/>
            <person name="Keum Y.S."/>
            <person name="Campbell S."/>
            <person name="Denery J."/>
            <person name="Aizawa S."/>
            <person name="Shibata S."/>
            <person name="Malahoff A."/>
            <person name="Alam M."/>
        </authorList>
    </citation>
    <scope>NUCLEOTIDE SEQUENCE [LARGE SCALE GENOMIC DNA]</scope>
    <source>
        <strain evidence="6">ATCC BAA-735 / DSM 15497 / L2-TR</strain>
    </source>
</reference>
<dbReference type="RefSeq" id="WP_011233903.1">
    <property type="nucleotide sequence ID" value="NC_006512.1"/>
</dbReference>
<dbReference type="GeneID" id="41335801"/>
<comment type="similarity">
    <text evidence="1">Belongs to the acetyltransferase family. GNAT subfamily.</text>
</comment>
<dbReference type="PANTHER" id="PTHR36449:SF1">
    <property type="entry name" value="ACETYLTRANSFERASE"/>
    <property type="match status" value="1"/>
</dbReference>
<proteinExistence type="inferred from homology"/>
<evidence type="ECO:0000313" key="6">
    <source>
        <dbReference type="Proteomes" id="UP000001171"/>
    </source>
</evidence>
<dbReference type="EMBL" id="AE017340">
    <property type="protein sequence ID" value="AAV81491.1"/>
    <property type="molecule type" value="Genomic_DNA"/>
</dbReference>
<dbReference type="KEGG" id="ilo:IL0650"/>
<dbReference type="Proteomes" id="UP000001171">
    <property type="component" value="Chromosome"/>
</dbReference>
<keyword evidence="4" id="KW-0012">Acyltransferase</keyword>
<dbReference type="OrthoDB" id="1695776at2"/>
<dbReference type="SUPFAM" id="SSF55729">
    <property type="entry name" value="Acyl-CoA N-acyltransferases (Nat)"/>
    <property type="match status" value="1"/>
</dbReference>
<accession>Q5R098</accession>
<dbReference type="HOGENOM" id="CLU_081493_2_0_6"/>
<dbReference type="PANTHER" id="PTHR36449">
    <property type="entry name" value="ACETYLTRANSFERASE-RELATED"/>
    <property type="match status" value="1"/>
</dbReference>
<evidence type="ECO:0000256" key="2">
    <source>
        <dbReference type="ARBA" id="ARBA00022649"/>
    </source>
</evidence>
<dbReference type="STRING" id="283942.IL0650"/>
<keyword evidence="2" id="KW-1277">Toxin-antitoxin system</keyword>
<protein>
    <submittedName>
        <fullName evidence="5">Acetyltransferase, GNAT family</fullName>
    </submittedName>
</protein>